<evidence type="ECO:0000259" key="3">
    <source>
        <dbReference type="SMART" id="SM00292"/>
    </source>
</evidence>
<feature type="domain" description="BRCT" evidence="3">
    <location>
        <begin position="267"/>
        <end position="346"/>
    </location>
</feature>
<dbReference type="PANTHER" id="PTHR13561">
    <property type="entry name" value="DNA REPLICATION REGULATOR DPB11-RELATED"/>
    <property type="match status" value="1"/>
</dbReference>
<accession>A0A851DTK4</accession>
<feature type="compositionally biased region" description="Acidic residues" evidence="2">
    <location>
        <begin position="28"/>
        <end position="42"/>
    </location>
</feature>
<dbReference type="Pfam" id="PF00533">
    <property type="entry name" value="BRCT"/>
    <property type="match status" value="1"/>
</dbReference>
<dbReference type="Proteomes" id="UP000660247">
    <property type="component" value="Unassembled WGS sequence"/>
</dbReference>
<proteinExistence type="predicted"/>
<dbReference type="SMART" id="SM00292">
    <property type="entry name" value="BRCT"/>
    <property type="match status" value="1"/>
</dbReference>
<evidence type="ECO:0000313" key="4">
    <source>
        <dbReference type="EMBL" id="NWI71274.1"/>
    </source>
</evidence>
<feature type="region of interest" description="Disordered" evidence="2">
    <location>
        <begin position="134"/>
        <end position="188"/>
    </location>
</feature>
<comment type="caution">
    <text evidence="4">The sequence shown here is derived from an EMBL/GenBank/DDBJ whole genome shotgun (WGS) entry which is preliminary data.</text>
</comment>
<feature type="compositionally biased region" description="Acidic residues" evidence="2">
    <location>
        <begin position="259"/>
        <end position="269"/>
    </location>
</feature>
<keyword evidence="1" id="KW-0677">Repeat</keyword>
<dbReference type="OrthoDB" id="251770at2759"/>
<organism evidence="4 5">
    <name type="scientific">Todus mexicanus</name>
    <name type="common">Puerto Rican tody</name>
    <dbReference type="NCBI Taxonomy" id="135184"/>
    <lineage>
        <taxon>Eukaryota</taxon>
        <taxon>Metazoa</taxon>
        <taxon>Chordata</taxon>
        <taxon>Craniata</taxon>
        <taxon>Vertebrata</taxon>
        <taxon>Euteleostomi</taxon>
        <taxon>Archelosauria</taxon>
        <taxon>Archosauria</taxon>
        <taxon>Dinosauria</taxon>
        <taxon>Saurischia</taxon>
        <taxon>Theropoda</taxon>
        <taxon>Coelurosauria</taxon>
        <taxon>Aves</taxon>
        <taxon>Neognathae</taxon>
        <taxon>Neoaves</taxon>
        <taxon>Telluraves</taxon>
        <taxon>Coraciimorphae</taxon>
        <taxon>Coraciiformes</taxon>
        <taxon>Todidae</taxon>
        <taxon>Todus</taxon>
    </lineage>
</organism>
<protein>
    <submittedName>
        <fullName evidence="4">TOPB1 protein</fullName>
    </submittedName>
</protein>
<feature type="region of interest" description="Disordered" evidence="2">
    <location>
        <begin position="1"/>
        <end position="42"/>
    </location>
</feature>
<feature type="compositionally biased region" description="Polar residues" evidence="2">
    <location>
        <begin position="1"/>
        <end position="14"/>
    </location>
</feature>
<dbReference type="InterPro" id="IPR036420">
    <property type="entry name" value="BRCT_dom_sf"/>
</dbReference>
<dbReference type="CDD" id="cd17738">
    <property type="entry name" value="BRCT_TopBP1_rpt7"/>
    <property type="match status" value="1"/>
</dbReference>
<feature type="region of interest" description="Disordered" evidence="2">
    <location>
        <begin position="87"/>
        <end position="122"/>
    </location>
</feature>
<dbReference type="GO" id="GO:0033314">
    <property type="term" value="P:mitotic DNA replication checkpoint signaling"/>
    <property type="evidence" value="ECO:0007669"/>
    <property type="project" value="TreeGrafter"/>
</dbReference>
<dbReference type="InterPro" id="IPR001357">
    <property type="entry name" value="BRCT_dom"/>
</dbReference>
<feature type="compositionally biased region" description="Polar residues" evidence="2">
    <location>
        <begin position="164"/>
        <end position="185"/>
    </location>
</feature>
<sequence length="351" mass="38745">MSLDISTVQDTRLASSRKLPSTGKPAEENEVLDEDDAEDDITTDQIEEMVTAGEEQAVTSESKGVLTQALEMRESFQRQLKEIMSATSLVKPQGQRGSLSRSSLDGSPTTPDSTRPVRNGRSRVLEALRQSRQALTDINTEPSQSEQIIWDDPTAREERARLVSNLQWPNSPSQYTEQGPNNTNRNMDEPAFKRSLADAEITAVPEAGRGDLAEGRKNPACRDPETPVKDHLIPTPQAPSIAFPLANPPVAPQPKEMAATEDEAADEEPEKQRKFQLSSLNPQERFDYSHLIEELGGTVLEKQCFDPSCTHIVVGHPLRNEKFLASMAAGKWVLHRSYLEACRGAGCFVQA</sequence>
<evidence type="ECO:0000256" key="2">
    <source>
        <dbReference type="SAM" id="MobiDB-lite"/>
    </source>
</evidence>
<dbReference type="EMBL" id="WEIS01113578">
    <property type="protein sequence ID" value="NWI71274.1"/>
    <property type="molecule type" value="Genomic_DNA"/>
</dbReference>
<dbReference type="SUPFAM" id="SSF52113">
    <property type="entry name" value="BRCT domain"/>
    <property type="match status" value="1"/>
</dbReference>
<evidence type="ECO:0000256" key="1">
    <source>
        <dbReference type="ARBA" id="ARBA00022737"/>
    </source>
</evidence>
<keyword evidence="5" id="KW-1185">Reference proteome</keyword>
<dbReference type="Gene3D" id="3.40.50.10190">
    <property type="entry name" value="BRCT domain"/>
    <property type="match status" value="1"/>
</dbReference>
<feature type="compositionally biased region" description="Low complexity" evidence="2">
    <location>
        <begin position="93"/>
        <end position="104"/>
    </location>
</feature>
<feature type="non-terminal residue" evidence="4">
    <location>
        <position position="1"/>
    </location>
</feature>
<dbReference type="AlphaFoldDB" id="A0A851DTK4"/>
<feature type="region of interest" description="Disordered" evidence="2">
    <location>
        <begin position="203"/>
        <end position="223"/>
    </location>
</feature>
<feature type="region of interest" description="Disordered" evidence="2">
    <location>
        <begin position="249"/>
        <end position="275"/>
    </location>
</feature>
<feature type="compositionally biased region" description="Polar residues" evidence="2">
    <location>
        <begin position="134"/>
        <end position="147"/>
    </location>
</feature>
<dbReference type="GO" id="GO:0006270">
    <property type="term" value="P:DNA replication initiation"/>
    <property type="evidence" value="ECO:0007669"/>
    <property type="project" value="TreeGrafter"/>
</dbReference>
<reference evidence="4" key="1">
    <citation type="submission" date="2019-10" db="EMBL/GenBank/DDBJ databases">
        <title>Bird 10,000 Genomes (B10K) Project - Family phase.</title>
        <authorList>
            <person name="Zhang G."/>
        </authorList>
    </citation>
    <scope>NUCLEOTIDE SEQUENCE</scope>
    <source>
        <strain evidence="4">B10K-DU-002-69</strain>
        <tissue evidence="4">Muscle</tissue>
    </source>
</reference>
<evidence type="ECO:0000313" key="5">
    <source>
        <dbReference type="Proteomes" id="UP000660247"/>
    </source>
</evidence>
<dbReference type="FunFam" id="3.40.50.10190:FF:000018">
    <property type="entry name" value="DNA topoisomerase 2-binding protein 1"/>
    <property type="match status" value="1"/>
</dbReference>
<dbReference type="PANTHER" id="PTHR13561:SF20">
    <property type="entry name" value="DNA TOPOISOMERASE 2-BINDING PROTEIN 1"/>
    <property type="match status" value="1"/>
</dbReference>
<gene>
    <name evidence="4" type="primary">Topbp1_0</name>
    <name evidence="4" type="ORF">TODMEX_R10543</name>
</gene>
<feature type="compositionally biased region" description="Basic and acidic residues" evidence="2">
    <location>
        <begin position="208"/>
        <end position="223"/>
    </location>
</feature>
<dbReference type="GO" id="GO:0007095">
    <property type="term" value="P:mitotic G2 DNA damage checkpoint signaling"/>
    <property type="evidence" value="ECO:0007669"/>
    <property type="project" value="TreeGrafter"/>
</dbReference>
<name>A0A851DTK4_TODME</name>
<feature type="non-terminal residue" evidence="4">
    <location>
        <position position="351"/>
    </location>
</feature>